<keyword evidence="5" id="KW-0539">Nucleus</keyword>
<dbReference type="GO" id="GO:0006396">
    <property type="term" value="P:RNA processing"/>
    <property type="evidence" value="ECO:0007669"/>
    <property type="project" value="InterPro"/>
</dbReference>
<dbReference type="SMART" id="SM00360">
    <property type="entry name" value="RRM"/>
    <property type="match status" value="1"/>
</dbReference>
<feature type="domain" description="RRM" evidence="8">
    <location>
        <begin position="31"/>
        <end position="109"/>
    </location>
</feature>
<dbReference type="GO" id="GO:0005737">
    <property type="term" value="C:cytoplasm"/>
    <property type="evidence" value="ECO:0007669"/>
    <property type="project" value="UniProtKB-SubCell"/>
</dbReference>
<dbReference type="GO" id="GO:0003729">
    <property type="term" value="F:mRNA binding"/>
    <property type="evidence" value="ECO:0007669"/>
    <property type="project" value="InterPro"/>
</dbReference>
<evidence type="ECO:0000256" key="6">
    <source>
        <dbReference type="PROSITE-ProRule" id="PRU00176"/>
    </source>
</evidence>
<reference evidence="9 10" key="1">
    <citation type="submission" date="2023-11" db="EMBL/GenBank/DDBJ databases">
        <title>An acidophilic fungus is an integral part of prey digestion in a carnivorous sundew plant.</title>
        <authorList>
            <person name="Tsai I.J."/>
        </authorList>
    </citation>
    <scope>NUCLEOTIDE SEQUENCE [LARGE SCALE GENOMIC DNA]</scope>
    <source>
        <strain evidence="9">169a</strain>
    </source>
</reference>
<evidence type="ECO:0000256" key="3">
    <source>
        <dbReference type="ARBA" id="ARBA00022490"/>
    </source>
</evidence>
<sequence length="144" mass="15683">MADTEMELDVPVSQDTRTAGNAVAVRSIEGWIIIVTNLNEETTEDDVQDMFAEYGEVKNLHMNLDRRSGYVKGYALIEYATLEEAKEAVESANGLELLEKKVSVDYAFVRPPPSKGQSGRKGGGRQRSRSPGAAKGGMDADEAD</sequence>
<dbReference type="InterPro" id="IPR000504">
    <property type="entry name" value="RRM_dom"/>
</dbReference>
<evidence type="ECO:0000313" key="10">
    <source>
        <dbReference type="Proteomes" id="UP001303373"/>
    </source>
</evidence>
<dbReference type="PANTHER" id="PTHR45894">
    <property type="entry name" value="RNA-BINDING PROTEIN 8A"/>
    <property type="match status" value="1"/>
</dbReference>
<dbReference type="GO" id="GO:0005634">
    <property type="term" value="C:nucleus"/>
    <property type="evidence" value="ECO:0007669"/>
    <property type="project" value="UniProtKB-SubCell"/>
</dbReference>
<keyword evidence="4 6" id="KW-0694">RNA-binding</keyword>
<dbReference type="InterPro" id="IPR033744">
    <property type="entry name" value="RRM_RBM8"/>
</dbReference>
<evidence type="ECO:0000259" key="8">
    <source>
        <dbReference type="PROSITE" id="PS50102"/>
    </source>
</evidence>
<dbReference type="InterPro" id="IPR012677">
    <property type="entry name" value="Nucleotide-bd_a/b_plait_sf"/>
</dbReference>
<evidence type="ECO:0000256" key="7">
    <source>
        <dbReference type="SAM" id="MobiDB-lite"/>
    </source>
</evidence>
<keyword evidence="3" id="KW-0963">Cytoplasm</keyword>
<gene>
    <name evidence="9" type="ORF">R9X50_00433700</name>
</gene>
<accession>A0AAQ3R4Z7</accession>
<evidence type="ECO:0000256" key="5">
    <source>
        <dbReference type="ARBA" id="ARBA00023242"/>
    </source>
</evidence>
<protein>
    <recommendedName>
        <fullName evidence="8">RRM domain-containing protein</fullName>
    </recommendedName>
</protein>
<name>A0AAQ3R4Z7_9PEZI</name>
<organism evidence="9 10">
    <name type="scientific">Acrodontium crateriforme</name>
    <dbReference type="NCBI Taxonomy" id="150365"/>
    <lineage>
        <taxon>Eukaryota</taxon>
        <taxon>Fungi</taxon>
        <taxon>Dikarya</taxon>
        <taxon>Ascomycota</taxon>
        <taxon>Pezizomycotina</taxon>
        <taxon>Dothideomycetes</taxon>
        <taxon>Dothideomycetidae</taxon>
        <taxon>Mycosphaerellales</taxon>
        <taxon>Teratosphaeriaceae</taxon>
        <taxon>Acrodontium</taxon>
    </lineage>
</organism>
<dbReference type="Gene3D" id="3.30.70.330">
    <property type="match status" value="1"/>
</dbReference>
<dbReference type="EMBL" id="CP138585">
    <property type="protein sequence ID" value="WPH01491.1"/>
    <property type="molecule type" value="Genomic_DNA"/>
</dbReference>
<dbReference type="CDD" id="cd12324">
    <property type="entry name" value="RRM_RBM8"/>
    <property type="match status" value="1"/>
</dbReference>
<dbReference type="Pfam" id="PF00076">
    <property type="entry name" value="RRM_1"/>
    <property type="match status" value="1"/>
</dbReference>
<comment type="subcellular location">
    <subcellularLocation>
        <location evidence="2">Cytoplasm</location>
    </subcellularLocation>
    <subcellularLocation>
        <location evidence="1">Nucleus</location>
    </subcellularLocation>
</comment>
<dbReference type="SUPFAM" id="SSF54928">
    <property type="entry name" value="RNA-binding domain, RBD"/>
    <property type="match status" value="1"/>
</dbReference>
<evidence type="ECO:0000256" key="2">
    <source>
        <dbReference type="ARBA" id="ARBA00004496"/>
    </source>
</evidence>
<evidence type="ECO:0000313" key="9">
    <source>
        <dbReference type="EMBL" id="WPH01491.1"/>
    </source>
</evidence>
<evidence type="ECO:0000256" key="4">
    <source>
        <dbReference type="ARBA" id="ARBA00022884"/>
    </source>
</evidence>
<dbReference type="AlphaFoldDB" id="A0AAQ3R4Z7"/>
<feature type="region of interest" description="Disordered" evidence="7">
    <location>
        <begin position="108"/>
        <end position="144"/>
    </location>
</feature>
<dbReference type="PRINTS" id="PR01738">
    <property type="entry name" value="RNABINDINGM8"/>
</dbReference>
<evidence type="ECO:0000256" key="1">
    <source>
        <dbReference type="ARBA" id="ARBA00004123"/>
    </source>
</evidence>
<dbReference type="PROSITE" id="PS50102">
    <property type="entry name" value="RRM"/>
    <property type="match status" value="1"/>
</dbReference>
<dbReference type="Proteomes" id="UP001303373">
    <property type="component" value="Chromosome 6"/>
</dbReference>
<dbReference type="InterPro" id="IPR035979">
    <property type="entry name" value="RBD_domain_sf"/>
</dbReference>
<proteinExistence type="predicted"/>
<dbReference type="InterPro" id="IPR008111">
    <property type="entry name" value="RNA-bd_8"/>
</dbReference>
<keyword evidence="10" id="KW-1185">Reference proteome</keyword>